<name>A0A9P8LC49_9PEZI</name>
<keyword evidence="4" id="KW-0560">Oxidoreductase</keyword>
<evidence type="ECO:0000256" key="3">
    <source>
        <dbReference type="ARBA" id="ARBA00022827"/>
    </source>
</evidence>
<accession>A0A9P8LC49</accession>
<dbReference type="GO" id="GO:0004497">
    <property type="term" value="F:monooxygenase activity"/>
    <property type="evidence" value="ECO:0007669"/>
    <property type="project" value="UniProtKB-KW"/>
</dbReference>
<proteinExistence type="inferred from homology"/>
<dbReference type="GO" id="GO:0071949">
    <property type="term" value="F:FAD binding"/>
    <property type="evidence" value="ECO:0007669"/>
    <property type="project" value="InterPro"/>
</dbReference>
<dbReference type="Gene3D" id="3.50.50.60">
    <property type="entry name" value="FAD/NAD(P)-binding domain"/>
    <property type="match status" value="1"/>
</dbReference>
<dbReference type="SUPFAM" id="SSF51905">
    <property type="entry name" value="FAD/NAD(P)-binding domain"/>
    <property type="match status" value="1"/>
</dbReference>
<dbReference type="InterPro" id="IPR002938">
    <property type="entry name" value="FAD-bd"/>
</dbReference>
<evidence type="ECO:0000259" key="7">
    <source>
        <dbReference type="Pfam" id="PF01494"/>
    </source>
</evidence>
<protein>
    <recommendedName>
        <fullName evidence="7">FAD-binding domain-containing protein</fullName>
    </recommendedName>
</protein>
<dbReference type="AlphaFoldDB" id="A0A9P8LC49"/>
<gene>
    <name evidence="8" type="ORF">GP486_004024</name>
</gene>
<organism evidence="8 9">
    <name type="scientific">Trichoglossum hirsutum</name>
    <dbReference type="NCBI Taxonomy" id="265104"/>
    <lineage>
        <taxon>Eukaryota</taxon>
        <taxon>Fungi</taxon>
        <taxon>Dikarya</taxon>
        <taxon>Ascomycota</taxon>
        <taxon>Pezizomycotina</taxon>
        <taxon>Geoglossomycetes</taxon>
        <taxon>Geoglossales</taxon>
        <taxon>Geoglossaceae</taxon>
        <taxon>Trichoglossum</taxon>
    </lineage>
</organism>
<dbReference type="EMBL" id="JAGHQM010000591">
    <property type="protein sequence ID" value="KAH0559462.1"/>
    <property type="molecule type" value="Genomic_DNA"/>
</dbReference>
<dbReference type="InterPro" id="IPR050493">
    <property type="entry name" value="FAD-dep_Monooxygenase_BioMet"/>
</dbReference>
<comment type="caution">
    <text evidence="8">The sequence shown here is derived from an EMBL/GenBank/DDBJ whole genome shotgun (WGS) entry which is preliminary data.</text>
</comment>
<keyword evidence="5" id="KW-0503">Monooxygenase</keyword>
<evidence type="ECO:0000256" key="1">
    <source>
        <dbReference type="ARBA" id="ARBA00007992"/>
    </source>
</evidence>
<keyword evidence="9" id="KW-1185">Reference proteome</keyword>
<evidence type="ECO:0000256" key="6">
    <source>
        <dbReference type="SAM" id="MobiDB-lite"/>
    </source>
</evidence>
<comment type="similarity">
    <text evidence="1">Belongs to the paxM FAD-dependent monooxygenase family.</text>
</comment>
<dbReference type="PANTHER" id="PTHR13789">
    <property type="entry name" value="MONOOXYGENASE"/>
    <property type="match status" value="1"/>
</dbReference>
<feature type="region of interest" description="Disordered" evidence="6">
    <location>
        <begin position="41"/>
        <end position="60"/>
    </location>
</feature>
<sequence length="470" mass="51741">MKIIIVGAGISGLASYLNLKKFLPEPLSGEPHTIIIYESHQPSKDDAGNPTSDISAGGGLGVSPNGISELEKLDPELRDAVVAQGFPTRGMQMRNSWGWILGCVDTSYSGSGKLQQTVMSRRQGIWKCLKDKVPSDALITGRKVTGVRRGENGKSTVVFADGQTDSADVVIGADGVKSVIKDFVVGDGYQPHYEGLAGVGGWMPSSKLPSQPENCIWKAPNAPVVMTFGAEGFFGYSPADSGKKLSDAEFALPEYGSEAMWWSSFEETEEPKDTKNFDKNLIREQLIERHKNWKDPVVQDCIRNAEISLFLPSWVTPELPKWHNDGVVLIGDAAHALPTSSGQGVSQCLEDAHALSYLLAHYLRSSYVKTTQDTPALTEAEAVELAARKYTTMRKPRVKRILHQAQRMAGFKKKQGVIGQWFTYLFLKILFKFMPASWQNYLYTYDVEAEAQRVIGMADEEYAKAYAASL</sequence>
<evidence type="ECO:0000256" key="5">
    <source>
        <dbReference type="ARBA" id="ARBA00023033"/>
    </source>
</evidence>
<dbReference type="InterPro" id="IPR036188">
    <property type="entry name" value="FAD/NAD-bd_sf"/>
</dbReference>
<keyword evidence="3" id="KW-0274">FAD</keyword>
<evidence type="ECO:0000313" key="8">
    <source>
        <dbReference type="EMBL" id="KAH0559462.1"/>
    </source>
</evidence>
<dbReference type="Pfam" id="PF01494">
    <property type="entry name" value="FAD_binding_3"/>
    <property type="match status" value="1"/>
</dbReference>
<evidence type="ECO:0000256" key="4">
    <source>
        <dbReference type="ARBA" id="ARBA00023002"/>
    </source>
</evidence>
<dbReference type="Proteomes" id="UP000750711">
    <property type="component" value="Unassembled WGS sequence"/>
</dbReference>
<evidence type="ECO:0000313" key="9">
    <source>
        <dbReference type="Proteomes" id="UP000750711"/>
    </source>
</evidence>
<dbReference type="PRINTS" id="PR00420">
    <property type="entry name" value="RNGMNOXGNASE"/>
</dbReference>
<feature type="domain" description="FAD-binding" evidence="7">
    <location>
        <begin position="143"/>
        <end position="365"/>
    </location>
</feature>
<reference evidence="8" key="1">
    <citation type="submission" date="2021-03" db="EMBL/GenBank/DDBJ databases">
        <title>Comparative genomics and phylogenomic investigation of the class Geoglossomycetes provide insights into ecological specialization and systematics.</title>
        <authorList>
            <person name="Melie T."/>
            <person name="Pirro S."/>
            <person name="Miller A.N."/>
            <person name="Quandt A."/>
        </authorList>
    </citation>
    <scope>NUCLEOTIDE SEQUENCE</scope>
    <source>
        <strain evidence="8">CAQ_001_2017</strain>
    </source>
</reference>
<keyword evidence="2" id="KW-0285">Flavoprotein</keyword>
<dbReference type="PANTHER" id="PTHR13789:SF309">
    <property type="entry name" value="PUTATIVE (AFU_ORTHOLOGUE AFUA_6G14510)-RELATED"/>
    <property type="match status" value="1"/>
</dbReference>
<evidence type="ECO:0000256" key="2">
    <source>
        <dbReference type="ARBA" id="ARBA00022630"/>
    </source>
</evidence>